<keyword evidence="6" id="KW-0472">Membrane</keyword>
<dbReference type="AlphaFoldDB" id="A0A421BS18"/>
<dbReference type="InterPro" id="IPR050553">
    <property type="entry name" value="Thioredoxin_ResA/DsbE_sf"/>
</dbReference>
<comment type="caution">
    <text evidence="8">The sequence shown here is derived from an EMBL/GenBank/DDBJ whole genome shotgun (WGS) entry which is preliminary data.</text>
</comment>
<dbReference type="EMBL" id="RCHI01000005">
    <property type="protein sequence ID" value="RLL71091.1"/>
    <property type="molecule type" value="Genomic_DNA"/>
</dbReference>
<dbReference type="Proteomes" id="UP000279673">
    <property type="component" value="Unassembled WGS sequence"/>
</dbReference>
<evidence type="ECO:0000313" key="8">
    <source>
        <dbReference type="EMBL" id="RLL71091.1"/>
    </source>
</evidence>
<proteinExistence type="inferred from homology"/>
<dbReference type="Pfam" id="PF08534">
    <property type="entry name" value="Redoxin"/>
    <property type="match status" value="1"/>
</dbReference>
<dbReference type="NCBIfam" id="TIGR00385">
    <property type="entry name" value="dsbE"/>
    <property type="match status" value="1"/>
</dbReference>
<dbReference type="InterPro" id="IPR004799">
    <property type="entry name" value="Periplasmic_diS_OxRdtase_DsbE"/>
</dbReference>
<sequence length="176" mass="18830">MVKPLVLLPPVAFAALAGLFLWGMNRTDPTALPSALIGKAAPPVETVALGEAQMFTDADLRDGKIKLVNFWASWCAPCRVEHPTLKAMAEDGVEIYGVNWKDKPAQALSFLAELGDPFTKIGADPKNTMGLDWGVAGVPETFVIDGEGTVLLRYAGPITQKVLDEQISPLLAGENE</sequence>
<keyword evidence="3" id="KW-0201">Cytochrome c-type biogenesis</keyword>
<dbReference type="Gene3D" id="3.40.30.10">
    <property type="entry name" value="Glutaredoxin"/>
    <property type="match status" value="1"/>
</dbReference>
<dbReference type="InterPro" id="IPR036249">
    <property type="entry name" value="Thioredoxin-like_sf"/>
</dbReference>
<evidence type="ECO:0000256" key="1">
    <source>
        <dbReference type="ARBA" id="ARBA00004196"/>
    </source>
</evidence>
<dbReference type="RefSeq" id="WP_121532480.1">
    <property type="nucleotide sequence ID" value="NZ_RCHI01000005.1"/>
</dbReference>
<reference evidence="8 9" key="1">
    <citation type="submission" date="2018-10" db="EMBL/GenBank/DDBJ databases">
        <title>Rhodobacter sp . BO-81.</title>
        <authorList>
            <person name="Im W.T."/>
        </authorList>
    </citation>
    <scope>NUCLEOTIDE SEQUENCE [LARGE SCALE GENOMIC DNA]</scope>
    <source>
        <strain evidence="8 9">BO-81</strain>
    </source>
</reference>
<accession>A0A421BS18</accession>
<keyword evidence="4" id="KW-1015">Disulfide bond</keyword>
<name>A0A421BS18_9RHOB</name>
<evidence type="ECO:0000256" key="4">
    <source>
        <dbReference type="ARBA" id="ARBA00023157"/>
    </source>
</evidence>
<keyword evidence="6" id="KW-0812">Transmembrane</keyword>
<dbReference type="InterPro" id="IPR013740">
    <property type="entry name" value="Redoxin"/>
</dbReference>
<evidence type="ECO:0000256" key="6">
    <source>
        <dbReference type="SAM" id="Phobius"/>
    </source>
</evidence>
<comment type="subcellular location">
    <subcellularLocation>
        <location evidence="1">Cell envelope</location>
    </subcellularLocation>
</comment>
<evidence type="ECO:0000259" key="7">
    <source>
        <dbReference type="PROSITE" id="PS51352"/>
    </source>
</evidence>
<dbReference type="PANTHER" id="PTHR42852:SF6">
    <property type="entry name" value="THIOL:DISULFIDE INTERCHANGE PROTEIN DSBE"/>
    <property type="match status" value="1"/>
</dbReference>
<feature type="transmembrane region" description="Helical" evidence="6">
    <location>
        <begin position="6"/>
        <end position="24"/>
    </location>
</feature>
<evidence type="ECO:0000313" key="9">
    <source>
        <dbReference type="Proteomes" id="UP000279673"/>
    </source>
</evidence>
<dbReference type="SUPFAM" id="SSF52833">
    <property type="entry name" value="Thioredoxin-like"/>
    <property type="match status" value="1"/>
</dbReference>
<dbReference type="PANTHER" id="PTHR42852">
    <property type="entry name" value="THIOL:DISULFIDE INTERCHANGE PROTEIN DSBE"/>
    <property type="match status" value="1"/>
</dbReference>
<comment type="similarity">
    <text evidence="2">Belongs to the thioredoxin family. DsbE subfamily.</text>
</comment>
<keyword evidence="6" id="KW-1133">Transmembrane helix</keyword>
<gene>
    <name evidence="8" type="ORF">DYS74_07635</name>
</gene>
<evidence type="ECO:0000256" key="5">
    <source>
        <dbReference type="ARBA" id="ARBA00023284"/>
    </source>
</evidence>
<feature type="domain" description="Thioredoxin" evidence="7">
    <location>
        <begin position="35"/>
        <end position="172"/>
    </location>
</feature>
<evidence type="ECO:0000256" key="3">
    <source>
        <dbReference type="ARBA" id="ARBA00022748"/>
    </source>
</evidence>
<dbReference type="InterPro" id="IPR013766">
    <property type="entry name" value="Thioredoxin_domain"/>
</dbReference>
<dbReference type="PROSITE" id="PS00194">
    <property type="entry name" value="THIOREDOXIN_1"/>
    <property type="match status" value="1"/>
</dbReference>
<dbReference type="InterPro" id="IPR017937">
    <property type="entry name" value="Thioredoxin_CS"/>
</dbReference>
<dbReference type="CDD" id="cd03010">
    <property type="entry name" value="TlpA_like_DsbE"/>
    <property type="match status" value="1"/>
</dbReference>
<organism evidence="8 9">
    <name type="scientific">Paenirhodobacter hankyongi</name>
    <dbReference type="NCBI Taxonomy" id="2294033"/>
    <lineage>
        <taxon>Bacteria</taxon>
        <taxon>Pseudomonadati</taxon>
        <taxon>Pseudomonadota</taxon>
        <taxon>Alphaproteobacteria</taxon>
        <taxon>Rhodobacterales</taxon>
        <taxon>Rhodobacter group</taxon>
        <taxon>Paenirhodobacter</taxon>
    </lineage>
</organism>
<keyword evidence="5" id="KW-0676">Redox-active center</keyword>
<dbReference type="GO" id="GO:0030288">
    <property type="term" value="C:outer membrane-bounded periplasmic space"/>
    <property type="evidence" value="ECO:0007669"/>
    <property type="project" value="InterPro"/>
</dbReference>
<dbReference type="GO" id="GO:0017004">
    <property type="term" value="P:cytochrome complex assembly"/>
    <property type="evidence" value="ECO:0007669"/>
    <property type="project" value="UniProtKB-KW"/>
</dbReference>
<protein>
    <submittedName>
        <fullName evidence="8">DsbE family thiol:disulfide interchange protein</fullName>
    </submittedName>
</protein>
<dbReference type="PROSITE" id="PS51352">
    <property type="entry name" value="THIOREDOXIN_2"/>
    <property type="match status" value="1"/>
</dbReference>
<dbReference type="GO" id="GO:0015036">
    <property type="term" value="F:disulfide oxidoreductase activity"/>
    <property type="evidence" value="ECO:0007669"/>
    <property type="project" value="InterPro"/>
</dbReference>
<keyword evidence="9" id="KW-1185">Reference proteome</keyword>
<evidence type="ECO:0000256" key="2">
    <source>
        <dbReference type="ARBA" id="ARBA00007758"/>
    </source>
</evidence>